<dbReference type="PANTHER" id="PTHR43744:SF9">
    <property type="entry name" value="POLYGALACTURONAN_RHAMNOGALACTURONAN TRANSPORT SYSTEM PERMEASE PROTEIN YTCP"/>
    <property type="match status" value="1"/>
</dbReference>
<evidence type="ECO:0000256" key="1">
    <source>
        <dbReference type="ARBA" id="ARBA00004651"/>
    </source>
</evidence>
<protein>
    <submittedName>
        <fullName evidence="9">Carbohydrate ABC transporter permease</fullName>
    </submittedName>
</protein>
<dbReference type="SUPFAM" id="SSF161098">
    <property type="entry name" value="MetI-like"/>
    <property type="match status" value="1"/>
</dbReference>
<dbReference type="Gene3D" id="1.10.3720.10">
    <property type="entry name" value="MetI-like"/>
    <property type="match status" value="1"/>
</dbReference>
<dbReference type="Proteomes" id="UP001596113">
    <property type="component" value="Unassembled WGS sequence"/>
</dbReference>
<dbReference type="PANTHER" id="PTHR43744">
    <property type="entry name" value="ABC TRANSPORTER PERMEASE PROTEIN MG189-RELATED-RELATED"/>
    <property type="match status" value="1"/>
</dbReference>
<feature type="transmembrane region" description="Helical" evidence="7">
    <location>
        <begin position="12"/>
        <end position="33"/>
    </location>
</feature>
<keyword evidence="2 7" id="KW-0813">Transport</keyword>
<dbReference type="RefSeq" id="WP_378132743.1">
    <property type="nucleotide sequence ID" value="NZ_JBHSMI010000023.1"/>
</dbReference>
<evidence type="ECO:0000313" key="10">
    <source>
        <dbReference type="Proteomes" id="UP001596113"/>
    </source>
</evidence>
<keyword evidence="3" id="KW-1003">Cell membrane</keyword>
<comment type="similarity">
    <text evidence="7">Belongs to the binding-protein-dependent transport system permease family.</text>
</comment>
<feature type="transmembrane region" description="Helical" evidence="7">
    <location>
        <begin position="258"/>
        <end position="277"/>
    </location>
</feature>
<keyword evidence="6 7" id="KW-0472">Membrane</keyword>
<accession>A0ABW0HS99</accession>
<feature type="transmembrane region" description="Helical" evidence="7">
    <location>
        <begin position="111"/>
        <end position="130"/>
    </location>
</feature>
<evidence type="ECO:0000256" key="3">
    <source>
        <dbReference type="ARBA" id="ARBA00022475"/>
    </source>
</evidence>
<evidence type="ECO:0000313" key="9">
    <source>
        <dbReference type="EMBL" id="MFC5403414.1"/>
    </source>
</evidence>
<gene>
    <name evidence="9" type="ORF">ACFPOF_11795</name>
</gene>
<dbReference type="CDD" id="cd06261">
    <property type="entry name" value="TM_PBP2"/>
    <property type="match status" value="1"/>
</dbReference>
<feature type="transmembrane region" description="Helical" evidence="7">
    <location>
        <begin position="142"/>
        <end position="161"/>
    </location>
</feature>
<sequence length="292" mass="32490">MITTRSDRLTTAFAYGFVLAFAAFCLFPFLLMVSGSLTSEDWLISNGYSLLPVGLNFDAYAILLKSGMLVRSYGVTLFITLAGTLLGLTVSSSLAYSIANRRNRLRNAISFYVYFTMLFNGGMVPFYILISKWLHLSNTLSALILPLAVQPFLVFLLVSFFRTVPEELEEAGRIDGASEFRIFAQLVLPISKPILATVGLFYALIYWNDWFMGVLFMSDENKFPLQMILRRMVSNLEAAKTLIPSGAGIALKAPTYQIRMATTLVTIGPIILLYPILQRYFVKGLTIGSVKG</sequence>
<dbReference type="InterPro" id="IPR035906">
    <property type="entry name" value="MetI-like_sf"/>
</dbReference>
<dbReference type="PROSITE" id="PS50928">
    <property type="entry name" value="ABC_TM1"/>
    <property type="match status" value="1"/>
</dbReference>
<keyword evidence="10" id="KW-1185">Reference proteome</keyword>
<keyword evidence="4 7" id="KW-0812">Transmembrane</keyword>
<evidence type="ECO:0000256" key="4">
    <source>
        <dbReference type="ARBA" id="ARBA00022692"/>
    </source>
</evidence>
<proteinExistence type="inferred from homology"/>
<comment type="subcellular location">
    <subcellularLocation>
        <location evidence="1 7">Cell membrane</location>
        <topology evidence="1 7">Multi-pass membrane protein</topology>
    </subcellularLocation>
</comment>
<feature type="transmembrane region" description="Helical" evidence="7">
    <location>
        <begin position="73"/>
        <end position="99"/>
    </location>
</feature>
<evidence type="ECO:0000256" key="5">
    <source>
        <dbReference type="ARBA" id="ARBA00022989"/>
    </source>
</evidence>
<name>A0ABW0HS99_9BACL</name>
<dbReference type="EMBL" id="JBHSMI010000023">
    <property type="protein sequence ID" value="MFC5403414.1"/>
    <property type="molecule type" value="Genomic_DNA"/>
</dbReference>
<keyword evidence="5 7" id="KW-1133">Transmembrane helix</keyword>
<evidence type="ECO:0000256" key="2">
    <source>
        <dbReference type="ARBA" id="ARBA00022448"/>
    </source>
</evidence>
<dbReference type="InterPro" id="IPR000515">
    <property type="entry name" value="MetI-like"/>
</dbReference>
<dbReference type="Pfam" id="PF00528">
    <property type="entry name" value="BPD_transp_1"/>
    <property type="match status" value="1"/>
</dbReference>
<organism evidence="9 10">
    <name type="scientific">Cohnella soli</name>
    <dbReference type="NCBI Taxonomy" id="425005"/>
    <lineage>
        <taxon>Bacteria</taxon>
        <taxon>Bacillati</taxon>
        <taxon>Bacillota</taxon>
        <taxon>Bacilli</taxon>
        <taxon>Bacillales</taxon>
        <taxon>Paenibacillaceae</taxon>
        <taxon>Cohnella</taxon>
    </lineage>
</organism>
<evidence type="ECO:0000259" key="8">
    <source>
        <dbReference type="PROSITE" id="PS50928"/>
    </source>
</evidence>
<feature type="transmembrane region" description="Helical" evidence="7">
    <location>
        <begin position="182"/>
        <end position="207"/>
    </location>
</feature>
<evidence type="ECO:0000256" key="7">
    <source>
        <dbReference type="RuleBase" id="RU363032"/>
    </source>
</evidence>
<reference evidence="10" key="1">
    <citation type="journal article" date="2019" name="Int. J. Syst. Evol. Microbiol.">
        <title>The Global Catalogue of Microorganisms (GCM) 10K type strain sequencing project: providing services to taxonomists for standard genome sequencing and annotation.</title>
        <authorList>
            <consortium name="The Broad Institute Genomics Platform"/>
            <consortium name="The Broad Institute Genome Sequencing Center for Infectious Disease"/>
            <person name="Wu L."/>
            <person name="Ma J."/>
        </authorList>
    </citation>
    <scope>NUCLEOTIDE SEQUENCE [LARGE SCALE GENOMIC DNA]</scope>
    <source>
        <strain evidence="10">CGMCC 1.18575</strain>
    </source>
</reference>
<evidence type="ECO:0000256" key="6">
    <source>
        <dbReference type="ARBA" id="ARBA00023136"/>
    </source>
</evidence>
<feature type="domain" description="ABC transmembrane type-1" evidence="8">
    <location>
        <begin position="73"/>
        <end position="277"/>
    </location>
</feature>
<comment type="caution">
    <text evidence="9">The sequence shown here is derived from an EMBL/GenBank/DDBJ whole genome shotgun (WGS) entry which is preliminary data.</text>
</comment>